<sequence>MYGLRRPWVPAFFKDIPISGLMRTTSLSKGQNWSFQNNTLTGSYLLMFMMTFEGVMERKRRNQIVNDFNTATIVPRFITSSPSEPHASKVYTRKILYL</sequence>
<dbReference type="PANTHER" id="PTHR47718">
    <property type="entry name" value="OS01G0519700 PROTEIN"/>
    <property type="match status" value="1"/>
</dbReference>
<reference evidence="1 2" key="1">
    <citation type="journal article" date="2017" name="Nat. Commun.">
        <title>Genome assembly with in vitro proximity ligation data and whole-genome triplication in lettuce.</title>
        <authorList>
            <person name="Reyes-Chin-Wo S."/>
            <person name="Wang Z."/>
            <person name="Yang X."/>
            <person name="Kozik A."/>
            <person name="Arikit S."/>
            <person name="Song C."/>
            <person name="Xia L."/>
            <person name="Froenicke L."/>
            <person name="Lavelle D.O."/>
            <person name="Truco M.J."/>
            <person name="Xia R."/>
            <person name="Zhu S."/>
            <person name="Xu C."/>
            <person name="Xu H."/>
            <person name="Xu X."/>
            <person name="Cox K."/>
            <person name="Korf I."/>
            <person name="Meyers B.C."/>
            <person name="Michelmore R.W."/>
        </authorList>
    </citation>
    <scope>NUCLEOTIDE SEQUENCE [LARGE SCALE GENOMIC DNA]</scope>
    <source>
        <strain evidence="2">cv. Salinas</strain>
        <tissue evidence="1">Seedlings</tissue>
    </source>
</reference>
<dbReference type="PANTHER" id="PTHR47718:SF12">
    <property type="entry name" value="PROTEIN FAR1-RELATED SEQUENCE"/>
    <property type="match status" value="1"/>
</dbReference>
<evidence type="ECO:0000313" key="2">
    <source>
        <dbReference type="Proteomes" id="UP000235145"/>
    </source>
</evidence>
<organism evidence="1 2">
    <name type="scientific">Lactuca sativa</name>
    <name type="common">Garden lettuce</name>
    <dbReference type="NCBI Taxonomy" id="4236"/>
    <lineage>
        <taxon>Eukaryota</taxon>
        <taxon>Viridiplantae</taxon>
        <taxon>Streptophyta</taxon>
        <taxon>Embryophyta</taxon>
        <taxon>Tracheophyta</taxon>
        <taxon>Spermatophyta</taxon>
        <taxon>Magnoliopsida</taxon>
        <taxon>eudicotyledons</taxon>
        <taxon>Gunneridae</taxon>
        <taxon>Pentapetalae</taxon>
        <taxon>asterids</taxon>
        <taxon>campanulids</taxon>
        <taxon>Asterales</taxon>
        <taxon>Asteraceae</taxon>
        <taxon>Cichorioideae</taxon>
        <taxon>Cichorieae</taxon>
        <taxon>Lactucinae</taxon>
        <taxon>Lactuca</taxon>
    </lineage>
</organism>
<proteinExistence type="predicted"/>
<dbReference type="AlphaFoldDB" id="A0A9R1XMS0"/>
<keyword evidence="2" id="KW-1185">Reference proteome</keyword>
<protein>
    <submittedName>
        <fullName evidence="1">Uncharacterized protein</fullName>
    </submittedName>
</protein>
<dbReference type="Proteomes" id="UP000235145">
    <property type="component" value="Unassembled WGS sequence"/>
</dbReference>
<accession>A0A9R1XMS0</accession>
<dbReference type="EMBL" id="NBSK02000003">
    <property type="protein sequence ID" value="KAJ0218901.1"/>
    <property type="molecule type" value="Genomic_DNA"/>
</dbReference>
<evidence type="ECO:0000313" key="1">
    <source>
        <dbReference type="EMBL" id="KAJ0218901.1"/>
    </source>
</evidence>
<name>A0A9R1XMS0_LACSA</name>
<gene>
    <name evidence="1" type="ORF">LSAT_V11C300111880</name>
</gene>
<comment type="caution">
    <text evidence="1">The sequence shown here is derived from an EMBL/GenBank/DDBJ whole genome shotgun (WGS) entry which is preliminary data.</text>
</comment>